<reference evidence="3" key="1">
    <citation type="submission" date="2023-10" db="EMBL/GenBank/DDBJ databases">
        <authorList>
            <person name="Chen Y."/>
            <person name="Shah S."/>
            <person name="Dougan E. K."/>
            <person name="Thang M."/>
            <person name="Chan C."/>
        </authorList>
    </citation>
    <scope>NUCLEOTIDE SEQUENCE [LARGE SCALE GENOMIC DNA]</scope>
</reference>
<accession>A0ABN9Y4K8</accession>
<gene>
    <name evidence="3" type="ORF">PCOR1329_LOCUS81250</name>
</gene>
<sequence length="179" mass="19725">MTLPVSYGCWLLCSANVASAGAPWMIVASQVCHLPFSMAYHICCARIASGVPVDDTPYRCLDQSGTHVMATITFLCLSQSGVFTLVLALPWNAYCICMLWLRAKTEVRYSRFVRMFVSALLALSPMAFNEQWRNWLGSMFCFAAGSALFGLDALLGGWGHPLMHVMGVPYIHYILTAAI</sequence>
<feature type="chain" id="PRO_5047244513" description="Post-GPI attachment to proteins factor 3" evidence="2">
    <location>
        <begin position="21"/>
        <end position="179"/>
    </location>
</feature>
<evidence type="ECO:0000256" key="2">
    <source>
        <dbReference type="SAM" id="SignalP"/>
    </source>
</evidence>
<evidence type="ECO:0008006" key="5">
    <source>
        <dbReference type="Google" id="ProtNLM"/>
    </source>
</evidence>
<evidence type="ECO:0000313" key="4">
    <source>
        <dbReference type="Proteomes" id="UP001189429"/>
    </source>
</evidence>
<evidence type="ECO:0000313" key="3">
    <source>
        <dbReference type="EMBL" id="CAK0905569.1"/>
    </source>
</evidence>
<organism evidence="3 4">
    <name type="scientific">Prorocentrum cordatum</name>
    <dbReference type="NCBI Taxonomy" id="2364126"/>
    <lineage>
        <taxon>Eukaryota</taxon>
        <taxon>Sar</taxon>
        <taxon>Alveolata</taxon>
        <taxon>Dinophyceae</taxon>
        <taxon>Prorocentrales</taxon>
        <taxon>Prorocentraceae</taxon>
        <taxon>Prorocentrum</taxon>
    </lineage>
</organism>
<evidence type="ECO:0000256" key="1">
    <source>
        <dbReference type="SAM" id="Phobius"/>
    </source>
</evidence>
<protein>
    <recommendedName>
        <fullName evidence="5">Post-GPI attachment to proteins factor 3</fullName>
    </recommendedName>
</protein>
<keyword evidence="4" id="KW-1185">Reference proteome</keyword>
<feature type="signal peptide" evidence="2">
    <location>
        <begin position="1"/>
        <end position="20"/>
    </location>
</feature>
<keyword evidence="1" id="KW-0472">Membrane</keyword>
<keyword evidence="2" id="KW-0732">Signal</keyword>
<comment type="caution">
    <text evidence="3">The sequence shown here is derived from an EMBL/GenBank/DDBJ whole genome shotgun (WGS) entry which is preliminary data.</text>
</comment>
<proteinExistence type="predicted"/>
<feature type="transmembrane region" description="Helical" evidence="1">
    <location>
        <begin position="81"/>
        <end position="100"/>
    </location>
</feature>
<name>A0ABN9Y4K8_9DINO</name>
<keyword evidence="1" id="KW-1133">Transmembrane helix</keyword>
<dbReference type="Proteomes" id="UP001189429">
    <property type="component" value="Unassembled WGS sequence"/>
</dbReference>
<keyword evidence="1" id="KW-0812">Transmembrane</keyword>
<feature type="transmembrane region" description="Helical" evidence="1">
    <location>
        <begin position="135"/>
        <end position="155"/>
    </location>
</feature>
<dbReference type="EMBL" id="CAUYUJ010021584">
    <property type="protein sequence ID" value="CAK0905569.1"/>
    <property type="molecule type" value="Genomic_DNA"/>
</dbReference>